<evidence type="ECO:0000313" key="2">
    <source>
        <dbReference type="Proteomes" id="UP000198761"/>
    </source>
</evidence>
<reference evidence="1 2" key="1">
    <citation type="submission" date="2016-10" db="EMBL/GenBank/DDBJ databases">
        <authorList>
            <person name="de Groot N.N."/>
        </authorList>
    </citation>
    <scope>NUCLEOTIDE SEQUENCE [LARGE SCALE GENOMIC DNA]</scope>
    <source>
        <strain evidence="1 2">DSM 3857</strain>
    </source>
</reference>
<gene>
    <name evidence="1" type="ORF">SAMN04488103_11924</name>
</gene>
<evidence type="ECO:0008006" key="3">
    <source>
        <dbReference type="Google" id="ProtNLM"/>
    </source>
</evidence>
<proteinExistence type="predicted"/>
<dbReference type="RefSeq" id="WP_091303659.1">
    <property type="nucleotide sequence ID" value="NZ_FOCE01000019.1"/>
</dbReference>
<evidence type="ECO:0000313" key="1">
    <source>
        <dbReference type="EMBL" id="SEO28955.1"/>
    </source>
</evidence>
<keyword evidence="2" id="KW-1185">Reference proteome</keyword>
<organism evidence="1 2">
    <name type="scientific">Gemmobacter aquatilis</name>
    <dbReference type="NCBI Taxonomy" id="933059"/>
    <lineage>
        <taxon>Bacteria</taxon>
        <taxon>Pseudomonadati</taxon>
        <taxon>Pseudomonadota</taxon>
        <taxon>Alphaproteobacteria</taxon>
        <taxon>Rhodobacterales</taxon>
        <taxon>Paracoccaceae</taxon>
        <taxon>Gemmobacter</taxon>
    </lineage>
</organism>
<dbReference type="AlphaFoldDB" id="A0A1H8NH89"/>
<accession>A0A1H8NH89</accession>
<dbReference type="STRING" id="933059.SAMN04488103_11924"/>
<name>A0A1H8NH89_9RHOB</name>
<protein>
    <recommendedName>
        <fullName evidence="3">Antitoxin of toxin-antitoxin stability system</fullName>
    </recommendedName>
</protein>
<sequence length="214" mass="24372">MPEVICTTVYQFPELSDAAKEQARSWYREAAFHDDWWDAVYDDFERICDILGVSLKTRSVRLMGGGIRQKPCIWFSGFSSQGDGACFEATVGHAKGSTREIRSYAPQDQTLHGIAGRLQAAQRQNFYQLHAEVTHRGRYYHEYCMSIDVSRDSPTGQPPAEGSEETVVEALRDLARWLYRQLEAEDDHLTSDEAVEEEIVVNEYTFTDAGRQFG</sequence>
<dbReference type="OrthoDB" id="791062at2"/>
<dbReference type="Proteomes" id="UP000198761">
    <property type="component" value="Unassembled WGS sequence"/>
</dbReference>
<dbReference type="EMBL" id="FOCE01000019">
    <property type="protein sequence ID" value="SEO28955.1"/>
    <property type="molecule type" value="Genomic_DNA"/>
</dbReference>